<dbReference type="InterPro" id="IPR002347">
    <property type="entry name" value="SDR_fam"/>
</dbReference>
<organism evidence="3 4">
    <name type="scientific">Halobacteriovorax marinus</name>
    <dbReference type="NCBI Taxonomy" id="97084"/>
    <lineage>
        <taxon>Bacteria</taxon>
        <taxon>Pseudomonadati</taxon>
        <taxon>Bdellovibrionota</taxon>
        <taxon>Bacteriovoracia</taxon>
        <taxon>Bacteriovoracales</taxon>
        <taxon>Halobacteriovoraceae</taxon>
        <taxon>Halobacteriovorax</taxon>
    </lineage>
</organism>
<evidence type="ECO:0000313" key="4">
    <source>
        <dbReference type="Proteomes" id="UP000196531"/>
    </source>
</evidence>
<gene>
    <name evidence="3" type="ORF">A9Q84_11205</name>
</gene>
<dbReference type="Pfam" id="PF00106">
    <property type="entry name" value="adh_short"/>
    <property type="match status" value="1"/>
</dbReference>
<sequence length="279" mass="31413">MKKIAVLTGVTSGFGINWIEQISDIENYKIYVLARSQKKMDELLENSSLKNIEFIKCNLDSKVSIDNTIELLKEKVDRIDLLVNNAGLFLQEYTQNTDGIELMYFVNYLAPLLLTKGLSPLLVASGGARVVNTSSFQHLNVKKSQFTPATVNNFNALEVYRESKLFITMLTKQLANEYSDKLITVNCYDPGMVNTSMTKNVMDGYAVLRFLYPLLGKLIRTPAKGAETGVYLSTSSEIKNVTGHYFKDKKTKSFNKIVGNEIYNDLLIKRTNEVLSSLN</sequence>
<comment type="similarity">
    <text evidence="2">Belongs to the short-chain dehydrogenases/reductases (SDR) family.</text>
</comment>
<proteinExistence type="inferred from homology"/>
<dbReference type="SUPFAM" id="SSF51735">
    <property type="entry name" value="NAD(P)-binding Rossmann-fold domains"/>
    <property type="match status" value="1"/>
</dbReference>
<dbReference type="InterPro" id="IPR036291">
    <property type="entry name" value="NAD(P)-bd_dom_sf"/>
</dbReference>
<evidence type="ECO:0000256" key="2">
    <source>
        <dbReference type="RuleBase" id="RU000363"/>
    </source>
</evidence>
<dbReference type="PANTHER" id="PTHR43157:SF68">
    <property type="entry name" value="RETINOL DEHYDROGENASE 13"/>
    <property type="match status" value="1"/>
</dbReference>
<protein>
    <submittedName>
        <fullName evidence="3">Uncharacterized protein</fullName>
    </submittedName>
</protein>
<dbReference type="Gene3D" id="3.40.50.720">
    <property type="entry name" value="NAD(P)-binding Rossmann-like Domain"/>
    <property type="match status" value="1"/>
</dbReference>
<accession>A0A1Y5F7K1</accession>
<dbReference type="PANTHER" id="PTHR43157">
    <property type="entry name" value="PHOSPHATIDYLINOSITOL-GLYCAN BIOSYNTHESIS CLASS F PROTEIN-RELATED"/>
    <property type="match status" value="1"/>
</dbReference>
<dbReference type="Proteomes" id="UP000196531">
    <property type="component" value="Unassembled WGS sequence"/>
</dbReference>
<dbReference type="EMBL" id="MAAO01000006">
    <property type="protein sequence ID" value="OUR96896.1"/>
    <property type="molecule type" value="Genomic_DNA"/>
</dbReference>
<comment type="caution">
    <text evidence="3">The sequence shown here is derived from an EMBL/GenBank/DDBJ whole genome shotgun (WGS) entry which is preliminary data.</text>
</comment>
<evidence type="ECO:0000313" key="3">
    <source>
        <dbReference type="EMBL" id="OUR96896.1"/>
    </source>
</evidence>
<dbReference type="AlphaFoldDB" id="A0A1Y5F7K1"/>
<keyword evidence="1" id="KW-0560">Oxidoreductase</keyword>
<evidence type="ECO:0000256" key="1">
    <source>
        <dbReference type="ARBA" id="ARBA00023002"/>
    </source>
</evidence>
<dbReference type="PRINTS" id="PR00081">
    <property type="entry name" value="GDHRDH"/>
</dbReference>
<dbReference type="GO" id="GO:0016491">
    <property type="term" value="F:oxidoreductase activity"/>
    <property type="evidence" value="ECO:0007669"/>
    <property type="project" value="UniProtKB-KW"/>
</dbReference>
<reference evidence="4" key="1">
    <citation type="journal article" date="2017" name="Proc. Natl. Acad. Sci. U.S.A.">
        <title>Simulation of Deepwater Horizon oil plume reveals substrate specialization within a complex community of hydrocarbon-degraders.</title>
        <authorList>
            <person name="Hu P."/>
            <person name="Dubinsky E.A."/>
            <person name="Probst A.J."/>
            <person name="Wang J."/>
            <person name="Sieber C.M.K."/>
            <person name="Tom L.M."/>
            <person name="Gardinali P."/>
            <person name="Banfield J.F."/>
            <person name="Atlas R.M."/>
            <person name="Andersen G.L."/>
        </authorList>
    </citation>
    <scope>NUCLEOTIDE SEQUENCE [LARGE SCALE GENOMIC DNA]</scope>
</reference>
<dbReference type="PRINTS" id="PR00080">
    <property type="entry name" value="SDRFAMILY"/>
</dbReference>
<name>A0A1Y5F7K1_9BACT</name>